<keyword evidence="3" id="KW-1185">Reference proteome</keyword>
<organism evidence="2 3">
    <name type="scientific">Linum tenue</name>
    <dbReference type="NCBI Taxonomy" id="586396"/>
    <lineage>
        <taxon>Eukaryota</taxon>
        <taxon>Viridiplantae</taxon>
        <taxon>Streptophyta</taxon>
        <taxon>Embryophyta</taxon>
        <taxon>Tracheophyta</taxon>
        <taxon>Spermatophyta</taxon>
        <taxon>Magnoliopsida</taxon>
        <taxon>eudicotyledons</taxon>
        <taxon>Gunneridae</taxon>
        <taxon>Pentapetalae</taxon>
        <taxon>rosids</taxon>
        <taxon>fabids</taxon>
        <taxon>Malpighiales</taxon>
        <taxon>Linaceae</taxon>
        <taxon>Linum</taxon>
    </lineage>
</organism>
<evidence type="ECO:0000313" key="3">
    <source>
        <dbReference type="Proteomes" id="UP001154282"/>
    </source>
</evidence>
<proteinExistence type="predicted"/>
<protein>
    <submittedName>
        <fullName evidence="2">Uncharacterized protein</fullName>
    </submittedName>
</protein>
<dbReference type="Proteomes" id="UP001154282">
    <property type="component" value="Unassembled WGS sequence"/>
</dbReference>
<feature type="compositionally biased region" description="Basic and acidic residues" evidence="1">
    <location>
        <begin position="42"/>
        <end position="51"/>
    </location>
</feature>
<dbReference type="AlphaFoldDB" id="A0AAV0JY94"/>
<feature type="region of interest" description="Disordered" evidence="1">
    <location>
        <begin position="138"/>
        <end position="158"/>
    </location>
</feature>
<sequence length="158" mass="16997">MRIMAAPPASFTIWPFAILPTMPLSQRTTFPFTSRPLSAPSPHKDEFERRPAPANTSGSCFSGCLLFFCREMDWPSYTAPFPSFAVATSILSKLVAPTVRIHGASFDNVLLVGPKLPAEQLTNIPFSMAANEPTAIMSSKSGVPGSSPMDMDITSTPS</sequence>
<comment type="caution">
    <text evidence="2">The sequence shown here is derived from an EMBL/GenBank/DDBJ whole genome shotgun (WGS) entry which is preliminary data.</text>
</comment>
<name>A0AAV0JY94_9ROSI</name>
<dbReference type="EMBL" id="CAMGYJ010000005">
    <property type="protein sequence ID" value="CAI0414030.1"/>
    <property type="molecule type" value="Genomic_DNA"/>
</dbReference>
<accession>A0AAV0JY94</accession>
<gene>
    <name evidence="2" type="ORF">LITE_LOCUS16154</name>
</gene>
<evidence type="ECO:0000256" key="1">
    <source>
        <dbReference type="SAM" id="MobiDB-lite"/>
    </source>
</evidence>
<feature type="region of interest" description="Disordered" evidence="1">
    <location>
        <begin position="35"/>
        <end position="55"/>
    </location>
</feature>
<reference evidence="2" key="1">
    <citation type="submission" date="2022-08" db="EMBL/GenBank/DDBJ databases">
        <authorList>
            <person name="Gutierrez-Valencia J."/>
        </authorList>
    </citation>
    <scope>NUCLEOTIDE SEQUENCE</scope>
</reference>
<evidence type="ECO:0000313" key="2">
    <source>
        <dbReference type="EMBL" id="CAI0414030.1"/>
    </source>
</evidence>